<keyword evidence="5" id="KW-1185">Reference proteome</keyword>
<dbReference type="GO" id="GO:0000932">
    <property type="term" value="C:P-body"/>
    <property type="evidence" value="ECO:0007669"/>
    <property type="project" value="UniProtKB-SubCell"/>
</dbReference>
<dbReference type="GO" id="GO:0033962">
    <property type="term" value="P:P-body assembly"/>
    <property type="evidence" value="ECO:0007669"/>
    <property type="project" value="TreeGrafter"/>
</dbReference>
<dbReference type="AlphaFoldDB" id="A0A6A5BVK1"/>
<feature type="compositionally biased region" description="Low complexity" evidence="3">
    <location>
        <begin position="327"/>
        <end position="337"/>
    </location>
</feature>
<evidence type="ECO:0000256" key="3">
    <source>
        <dbReference type="SAM" id="MobiDB-lite"/>
    </source>
</evidence>
<proteinExistence type="predicted"/>
<feature type="compositionally biased region" description="Polar residues" evidence="3">
    <location>
        <begin position="445"/>
        <end position="457"/>
    </location>
</feature>
<comment type="caution">
    <text evidence="4">The sequence shown here is derived from an EMBL/GenBank/DDBJ whole genome shotgun (WGS) entry which is preliminary data.</text>
</comment>
<evidence type="ECO:0000256" key="1">
    <source>
        <dbReference type="ARBA" id="ARBA00004201"/>
    </source>
</evidence>
<dbReference type="PANTHER" id="PTHR21551:SF0">
    <property type="entry name" value="PROTEIN ASSOCIATED WITH TOPO II RELATED-1, ISOFORM A"/>
    <property type="match status" value="1"/>
</dbReference>
<feature type="compositionally biased region" description="Low complexity" evidence="3">
    <location>
        <begin position="161"/>
        <end position="173"/>
    </location>
</feature>
<dbReference type="OrthoDB" id="74835at2759"/>
<feature type="region of interest" description="Disordered" evidence="3">
    <location>
        <begin position="357"/>
        <end position="377"/>
    </location>
</feature>
<name>A0A6A5BVK1_NAEFO</name>
<dbReference type="VEuPathDB" id="AmoebaDB:FDP41_004274"/>
<gene>
    <name evidence="4" type="ORF">FDP41_004274</name>
</gene>
<evidence type="ECO:0000313" key="5">
    <source>
        <dbReference type="Proteomes" id="UP000444721"/>
    </source>
</evidence>
<accession>A0A6A5BVK1</accession>
<dbReference type="InterPro" id="IPR039900">
    <property type="entry name" value="Pat1-like"/>
</dbReference>
<feature type="compositionally biased region" description="Low complexity" evidence="3">
    <location>
        <begin position="425"/>
        <end position="444"/>
    </location>
</feature>
<comment type="subcellular location">
    <subcellularLocation>
        <location evidence="1">Cytoplasm</location>
        <location evidence="1">P-body</location>
    </subcellularLocation>
</comment>
<dbReference type="EMBL" id="VFQX01000036">
    <property type="protein sequence ID" value="KAF0976979.1"/>
    <property type="molecule type" value="Genomic_DNA"/>
</dbReference>
<feature type="region of interest" description="Disordered" evidence="3">
    <location>
        <begin position="310"/>
        <end position="342"/>
    </location>
</feature>
<feature type="compositionally biased region" description="Polar residues" evidence="3">
    <location>
        <begin position="91"/>
        <end position="102"/>
    </location>
</feature>
<dbReference type="OMA" id="FMRIDEV"/>
<dbReference type="VEuPathDB" id="AmoebaDB:NfTy_067970"/>
<dbReference type="GO" id="GO:0000290">
    <property type="term" value="P:deadenylation-dependent decapping of nuclear-transcribed mRNA"/>
    <property type="evidence" value="ECO:0007669"/>
    <property type="project" value="InterPro"/>
</dbReference>
<reference evidence="4 5" key="1">
    <citation type="journal article" date="2019" name="Sci. Rep.">
        <title>Nanopore sequencing improves the draft genome of the human pathogenic amoeba Naegleria fowleri.</title>
        <authorList>
            <person name="Liechti N."/>
            <person name="Schurch N."/>
            <person name="Bruggmann R."/>
            <person name="Wittwer M."/>
        </authorList>
    </citation>
    <scope>NUCLEOTIDE SEQUENCE [LARGE SCALE GENOMIC DNA]</scope>
    <source>
        <strain evidence="4 5">ATCC 30894</strain>
    </source>
</reference>
<feature type="compositionally biased region" description="Low complexity" evidence="3">
    <location>
        <begin position="360"/>
        <end position="373"/>
    </location>
</feature>
<dbReference type="VEuPathDB" id="AmoebaDB:NF0097500"/>
<dbReference type="RefSeq" id="XP_044561692.1">
    <property type="nucleotide sequence ID" value="XM_044707671.1"/>
</dbReference>
<feature type="region of interest" description="Disordered" evidence="3">
    <location>
        <begin position="417"/>
        <end position="457"/>
    </location>
</feature>
<dbReference type="Proteomes" id="UP000444721">
    <property type="component" value="Unassembled WGS sequence"/>
</dbReference>
<feature type="compositionally biased region" description="Low complexity" evidence="3">
    <location>
        <begin position="111"/>
        <end position="143"/>
    </location>
</feature>
<dbReference type="GeneID" id="68111492"/>
<evidence type="ECO:0000313" key="4">
    <source>
        <dbReference type="EMBL" id="KAF0976979.1"/>
    </source>
</evidence>
<organism evidence="4 5">
    <name type="scientific">Naegleria fowleri</name>
    <name type="common">Brain eating amoeba</name>
    <dbReference type="NCBI Taxonomy" id="5763"/>
    <lineage>
        <taxon>Eukaryota</taxon>
        <taxon>Discoba</taxon>
        <taxon>Heterolobosea</taxon>
        <taxon>Tetramitia</taxon>
        <taxon>Eutetramitia</taxon>
        <taxon>Vahlkampfiidae</taxon>
        <taxon>Naegleria</taxon>
    </lineage>
</organism>
<feature type="region of interest" description="Disordered" evidence="3">
    <location>
        <begin position="70"/>
        <end position="191"/>
    </location>
</feature>
<evidence type="ECO:0008006" key="6">
    <source>
        <dbReference type="Google" id="ProtNLM"/>
    </source>
</evidence>
<keyword evidence="2" id="KW-0963">Cytoplasm</keyword>
<dbReference type="PANTHER" id="PTHR21551">
    <property type="entry name" value="TOPOISOMERASE II-ASSOCIATED PROTEIN PAT1"/>
    <property type="match status" value="1"/>
</dbReference>
<dbReference type="GO" id="GO:0003723">
    <property type="term" value="F:RNA binding"/>
    <property type="evidence" value="ECO:0007669"/>
    <property type="project" value="TreeGrafter"/>
</dbReference>
<evidence type="ECO:0000256" key="2">
    <source>
        <dbReference type="ARBA" id="ARBA00022490"/>
    </source>
</evidence>
<sequence>MSSPEDDFFNPSLLKDGGLEGSFDEFDDRLAHKLSISEYDDDKNDETFGNDIDVVDEGFFASSHHQDLLFGNNNNHHHHHHQHQQLPKPINITTTNNSGSQESWKHKGIANPNNTSTTPSNQTSSGRVGFFSTSTPSPTSIPFGHSPSSPSNYIPGGGSSGLSFVGTSLSSSSTHHHPSVGQHTGAFSNIGIPSVSHHSAFPTGTSPGMHSTSISNVGLFGTSATTTSTTTGHHRPPSTSPTAATSAGILPTSIFGGGSTSSNNVPIHHHHHHIRQGSSGIIVPQQSPRNQQVVGEDAFLGPFFTGSSSTGSGGGGVAVHHHHHHTSSTSSIGSSSGKQTNSGLQFINGLISEEDEDIESISSSNRSNPHISSGNSSPFGFPLGENFLPNSRIPLTGGLEPLEILPLTVCHKHPELVKPQPQQQSTSTTAATTTSTGSTTAATSVDNKTTSTNATAQQHTTPSYLLVKYNTYNTENKEDCYNVINKTVINEVLNKIPSPQEHRYRYNRYNNSNNNRSSEKPHRIIQFMRIDEVESIIRQQMVDLQVNNGYEDDYYYFIHNNKTEENSDLVLKHLLEEEEAREKIAQTNISQNTTTPVTRLFGRIPSQNVRTPRTCFDTNVFRQELIEQYFKYKRIPSELRTRLIYNNSIQLRTSIENGLTLLIEIEEFLTVAKQAGGKDIPPKLAESFRQNCQTITAYLQYQQEIWNIPKGKKFIYKALKLLPEPFITKLMIDMIPILNLEYHTNSTLLEAMNLACKSIINIDAIPMILMSLMQNPIVAIEFVTTLLNRATTILSTSTQQNMMSVHSWYQFFVQHFIPYFMSYCPHLIQSSPDATYNLLSLILKLIPKNSPQFMQLLRHLATDLNSQHPLRTQLLQQYAQPLFHNQ</sequence>
<feature type="region of interest" description="Disordered" evidence="3">
    <location>
        <begin position="223"/>
        <end position="245"/>
    </location>
</feature>
<protein>
    <recommendedName>
        <fullName evidence="6">mRNA decay factor PAT1 domain-containing protein</fullName>
    </recommendedName>
</protein>